<dbReference type="PANTHER" id="PTHR10589:SF17">
    <property type="entry name" value="UBIQUITIN CARBOXYL-TERMINAL HYDROLASE"/>
    <property type="match status" value="1"/>
</dbReference>
<proteinExistence type="inferred from homology"/>
<evidence type="ECO:0000256" key="3">
    <source>
        <dbReference type="ARBA" id="ARBA00022670"/>
    </source>
</evidence>
<dbReference type="CDD" id="cd09616">
    <property type="entry name" value="Peptidase_C12_UCH_L1_L3"/>
    <property type="match status" value="1"/>
</dbReference>
<evidence type="ECO:0000256" key="7">
    <source>
        <dbReference type="PROSITE-ProRule" id="PRU01393"/>
    </source>
</evidence>
<evidence type="ECO:0000313" key="11">
    <source>
        <dbReference type="Proteomes" id="UP000182658"/>
    </source>
</evidence>
<evidence type="ECO:0000256" key="2">
    <source>
        <dbReference type="ARBA" id="ARBA00009326"/>
    </source>
</evidence>
<dbReference type="PANTHER" id="PTHR10589">
    <property type="entry name" value="UBIQUITIN CARBOXYL-TERMINAL HYDROLASE"/>
    <property type="match status" value="1"/>
</dbReference>
<keyword evidence="3 7" id="KW-0645">Protease</keyword>
<dbReference type="EC" id="3.4.19.12" evidence="8"/>
<dbReference type="GO" id="GO:0005737">
    <property type="term" value="C:cytoplasm"/>
    <property type="evidence" value="ECO:0007669"/>
    <property type="project" value="TreeGrafter"/>
</dbReference>
<evidence type="ECO:0000256" key="1">
    <source>
        <dbReference type="ARBA" id="ARBA00000707"/>
    </source>
</evidence>
<dbReference type="GO" id="GO:0016579">
    <property type="term" value="P:protein deubiquitination"/>
    <property type="evidence" value="ECO:0007669"/>
    <property type="project" value="TreeGrafter"/>
</dbReference>
<keyword evidence="11" id="KW-1185">Reference proteome</keyword>
<dbReference type="InterPro" id="IPR001578">
    <property type="entry name" value="Peptidase_C12_UCH"/>
</dbReference>
<dbReference type="GO" id="GO:0004843">
    <property type="term" value="F:cysteine-type deubiquitinase activity"/>
    <property type="evidence" value="ECO:0007669"/>
    <property type="project" value="UniProtKB-UniRule"/>
</dbReference>
<dbReference type="SUPFAM" id="SSF54001">
    <property type="entry name" value="Cysteine proteinases"/>
    <property type="match status" value="1"/>
</dbReference>
<comment type="catalytic activity">
    <reaction evidence="1 7 8">
        <text>Thiol-dependent hydrolysis of ester, thioester, amide, peptide and isopeptide bonds formed by the C-terminal Gly of ubiquitin (a 76-residue protein attached to proteins as an intracellular targeting signal).</text>
        <dbReference type="EC" id="3.4.19.12"/>
    </reaction>
</comment>
<evidence type="ECO:0000256" key="6">
    <source>
        <dbReference type="ARBA" id="ARBA00022807"/>
    </source>
</evidence>
<evidence type="ECO:0000256" key="8">
    <source>
        <dbReference type="RuleBase" id="RU361215"/>
    </source>
</evidence>
<dbReference type="FunCoup" id="A0A1J7JUY2">
    <property type="interactions" value="548"/>
</dbReference>
<evidence type="ECO:0000256" key="4">
    <source>
        <dbReference type="ARBA" id="ARBA00022786"/>
    </source>
</evidence>
<dbReference type="Proteomes" id="UP000182658">
    <property type="component" value="Unassembled WGS sequence"/>
</dbReference>
<dbReference type="InParanoid" id="A0A1J7JUY2"/>
<reference evidence="10 11" key="1">
    <citation type="submission" date="2016-10" db="EMBL/GenBank/DDBJ databases">
        <title>Draft genome sequence of Coniochaeta ligniaria NRRL30616, a lignocellulolytic fungus for bioabatement of inhibitors in plant biomass hydrolysates.</title>
        <authorList>
            <consortium name="DOE Joint Genome Institute"/>
            <person name="Jimenez D.J."/>
            <person name="Hector R.E."/>
            <person name="Riley R."/>
            <person name="Sun H."/>
            <person name="Grigoriev I.V."/>
            <person name="Van Elsas J.D."/>
            <person name="Nichols N.N."/>
        </authorList>
    </citation>
    <scope>NUCLEOTIDE SEQUENCE [LARGE SCALE GENOMIC DNA]</scope>
    <source>
        <strain evidence="10 11">NRRL 30616</strain>
    </source>
</reference>
<evidence type="ECO:0000313" key="10">
    <source>
        <dbReference type="EMBL" id="OIW33196.1"/>
    </source>
</evidence>
<dbReference type="PROSITE" id="PS52048">
    <property type="entry name" value="UCH_DOMAIN"/>
    <property type="match status" value="1"/>
</dbReference>
<evidence type="ECO:0000256" key="5">
    <source>
        <dbReference type="ARBA" id="ARBA00022801"/>
    </source>
</evidence>
<feature type="site" description="Transition state stabilizer" evidence="7">
    <location>
        <position position="88"/>
    </location>
</feature>
<dbReference type="InterPro" id="IPR038765">
    <property type="entry name" value="Papain-like_cys_pep_sf"/>
</dbReference>
<sequence>MPSPSTKAFLPLESNPEVFNELLRMLGVSSRLQFEDVFSLDEPDFLPHPALAAVLVFPADDVLKADAASEREAYAGSGADEPVVWFRQTIQNACGLYAILHGVCNGEAVRYIEPDGVLARLLKASTNLPPEGRARVLEESAELEKAHATVALKGDSAVPESAEAEVEFHYICYVMSAKDGHVFELDGDRKGPIDTGLVLSEGEDVLCEKVVGLIRKYADEADGNLNFSLLALVDRGSES</sequence>
<accession>A0A1J7JUY2</accession>
<dbReference type="Gene3D" id="3.40.532.10">
    <property type="entry name" value="Peptidase C12, ubiquitin carboxyl-terminal hydrolase"/>
    <property type="match status" value="1"/>
</dbReference>
<keyword evidence="5 7" id="KW-0378">Hydrolase</keyword>
<comment type="similarity">
    <text evidence="2 7 8">Belongs to the peptidase C12 family.</text>
</comment>
<evidence type="ECO:0000259" key="9">
    <source>
        <dbReference type="PROSITE" id="PS52048"/>
    </source>
</evidence>
<protein>
    <recommendedName>
        <fullName evidence="8">Ubiquitin carboxyl-terminal hydrolase</fullName>
        <ecNumber evidence="8">3.4.19.12</ecNumber>
    </recommendedName>
</protein>
<keyword evidence="4 7" id="KW-0833">Ubl conjugation pathway</keyword>
<dbReference type="InterPro" id="IPR036959">
    <property type="entry name" value="Peptidase_C12_UCH_sf"/>
</dbReference>
<feature type="domain" description="UCH catalytic" evidence="9">
    <location>
        <begin position="8"/>
        <end position="234"/>
    </location>
</feature>
<dbReference type="GO" id="GO:0006511">
    <property type="term" value="P:ubiquitin-dependent protein catabolic process"/>
    <property type="evidence" value="ECO:0007669"/>
    <property type="project" value="UniProtKB-UniRule"/>
</dbReference>
<keyword evidence="6 7" id="KW-0788">Thiol protease</keyword>
<dbReference type="OrthoDB" id="427186at2759"/>
<feature type="site" description="Important for enzyme activity" evidence="7">
    <location>
        <position position="186"/>
    </location>
</feature>
<dbReference type="EMBL" id="KV875094">
    <property type="protein sequence ID" value="OIW33196.1"/>
    <property type="molecule type" value="Genomic_DNA"/>
</dbReference>
<dbReference type="AlphaFoldDB" id="A0A1J7JUY2"/>
<feature type="active site" description="Proton donor" evidence="7">
    <location>
        <position position="169"/>
    </location>
</feature>
<feature type="active site" description="Nucleophile" evidence="7">
    <location>
        <position position="94"/>
    </location>
</feature>
<organism evidence="10 11">
    <name type="scientific">Coniochaeta ligniaria NRRL 30616</name>
    <dbReference type="NCBI Taxonomy" id="1408157"/>
    <lineage>
        <taxon>Eukaryota</taxon>
        <taxon>Fungi</taxon>
        <taxon>Dikarya</taxon>
        <taxon>Ascomycota</taxon>
        <taxon>Pezizomycotina</taxon>
        <taxon>Sordariomycetes</taxon>
        <taxon>Sordariomycetidae</taxon>
        <taxon>Coniochaetales</taxon>
        <taxon>Coniochaetaceae</taxon>
        <taxon>Coniochaeta</taxon>
    </lineage>
</organism>
<name>A0A1J7JUY2_9PEZI</name>
<dbReference type="Pfam" id="PF01088">
    <property type="entry name" value="Peptidase_C12"/>
    <property type="match status" value="1"/>
</dbReference>
<gene>
    <name evidence="10" type="ORF">CONLIGDRAFT_659258</name>
</gene>
<dbReference type="STRING" id="1408157.A0A1J7JUY2"/>
<dbReference type="PRINTS" id="PR00707">
    <property type="entry name" value="UBCTHYDRLASE"/>
</dbReference>